<dbReference type="AlphaFoldDB" id="A0A8S9WXM6"/>
<comment type="caution">
    <text evidence="2">The sequence shown here is derived from an EMBL/GenBank/DDBJ whole genome shotgun (WGS) entry which is preliminary data.</text>
</comment>
<keyword evidence="1" id="KW-0732">Signal</keyword>
<keyword evidence="3" id="KW-1185">Reference proteome</keyword>
<protein>
    <recommendedName>
        <fullName evidence="4">WAP domain-containing protein</fullName>
    </recommendedName>
</protein>
<name>A0A8S9WXM6_APOLU</name>
<organism evidence="2 3">
    <name type="scientific">Apolygus lucorum</name>
    <name type="common">Small green plant bug</name>
    <name type="synonym">Lygocoris lucorum</name>
    <dbReference type="NCBI Taxonomy" id="248454"/>
    <lineage>
        <taxon>Eukaryota</taxon>
        <taxon>Metazoa</taxon>
        <taxon>Ecdysozoa</taxon>
        <taxon>Arthropoda</taxon>
        <taxon>Hexapoda</taxon>
        <taxon>Insecta</taxon>
        <taxon>Pterygota</taxon>
        <taxon>Neoptera</taxon>
        <taxon>Paraneoptera</taxon>
        <taxon>Hemiptera</taxon>
        <taxon>Heteroptera</taxon>
        <taxon>Panheteroptera</taxon>
        <taxon>Cimicomorpha</taxon>
        <taxon>Miridae</taxon>
        <taxon>Mirini</taxon>
        <taxon>Apolygus</taxon>
    </lineage>
</organism>
<gene>
    <name evidence="2" type="ORF">GE061_005305</name>
</gene>
<feature type="signal peptide" evidence="1">
    <location>
        <begin position="1"/>
        <end position="20"/>
    </location>
</feature>
<feature type="chain" id="PRO_5035902013" description="WAP domain-containing protein" evidence="1">
    <location>
        <begin position="21"/>
        <end position="106"/>
    </location>
</feature>
<evidence type="ECO:0000313" key="2">
    <source>
        <dbReference type="EMBL" id="KAF6200858.1"/>
    </source>
</evidence>
<accession>A0A8S9WXM6</accession>
<sequence length="106" mass="11089">MLLIPAGLLLVSFSVLPVTAQTERPCTPVGGSCASSSNCCFNPVVSCSGSSSAGTRTCSLPNFSNVSPGTASFLRMVMTFIIMALNQFFGQMVPPSLTTTLNNYLK</sequence>
<reference evidence="2" key="1">
    <citation type="journal article" date="2021" name="Mol. Ecol. Resour.">
        <title>Apolygus lucorum genome provides insights into omnivorousness and mesophyll feeding.</title>
        <authorList>
            <person name="Liu Y."/>
            <person name="Liu H."/>
            <person name="Wang H."/>
            <person name="Huang T."/>
            <person name="Liu B."/>
            <person name="Yang B."/>
            <person name="Yin L."/>
            <person name="Li B."/>
            <person name="Zhang Y."/>
            <person name="Zhang S."/>
            <person name="Jiang F."/>
            <person name="Zhang X."/>
            <person name="Ren Y."/>
            <person name="Wang B."/>
            <person name="Wang S."/>
            <person name="Lu Y."/>
            <person name="Wu K."/>
            <person name="Fan W."/>
            <person name="Wang G."/>
        </authorList>
    </citation>
    <scope>NUCLEOTIDE SEQUENCE</scope>
    <source>
        <strain evidence="2">12Hb</strain>
    </source>
</reference>
<proteinExistence type="predicted"/>
<dbReference type="Proteomes" id="UP000466442">
    <property type="component" value="Unassembled WGS sequence"/>
</dbReference>
<dbReference type="EMBL" id="WIXP02000013">
    <property type="protein sequence ID" value="KAF6200858.1"/>
    <property type="molecule type" value="Genomic_DNA"/>
</dbReference>
<evidence type="ECO:0000313" key="3">
    <source>
        <dbReference type="Proteomes" id="UP000466442"/>
    </source>
</evidence>
<evidence type="ECO:0000256" key="1">
    <source>
        <dbReference type="SAM" id="SignalP"/>
    </source>
</evidence>
<evidence type="ECO:0008006" key="4">
    <source>
        <dbReference type="Google" id="ProtNLM"/>
    </source>
</evidence>